<evidence type="ECO:0000256" key="1">
    <source>
        <dbReference type="SAM" id="MobiDB-lite"/>
    </source>
</evidence>
<evidence type="ECO:0000313" key="4">
    <source>
        <dbReference type="Proteomes" id="UP000283383"/>
    </source>
</evidence>
<feature type="domain" description="Formin GTPase-binding" evidence="2">
    <location>
        <begin position="315"/>
        <end position="594"/>
    </location>
</feature>
<dbReference type="InterPro" id="IPR016024">
    <property type="entry name" value="ARM-type_fold"/>
</dbReference>
<feature type="region of interest" description="Disordered" evidence="1">
    <location>
        <begin position="71"/>
        <end position="106"/>
    </location>
</feature>
<feature type="region of interest" description="Disordered" evidence="1">
    <location>
        <begin position="264"/>
        <end position="287"/>
    </location>
</feature>
<dbReference type="EMBL" id="MCBQ01020862">
    <property type="protein sequence ID" value="RKF54533.1"/>
    <property type="molecule type" value="Genomic_DNA"/>
</dbReference>
<dbReference type="GO" id="GO:0031267">
    <property type="term" value="F:small GTPase binding"/>
    <property type="evidence" value="ECO:0007669"/>
    <property type="project" value="InterPro"/>
</dbReference>
<organism evidence="3 4">
    <name type="scientific">Golovinomyces cichoracearum</name>
    <dbReference type="NCBI Taxonomy" id="62708"/>
    <lineage>
        <taxon>Eukaryota</taxon>
        <taxon>Fungi</taxon>
        <taxon>Dikarya</taxon>
        <taxon>Ascomycota</taxon>
        <taxon>Pezizomycotina</taxon>
        <taxon>Leotiomycetes</taxon>
        <taxon>Erysiphales</taxon>
        <taxon>Erysiphaceae</taxon>
        <taxon>Golovinomyces</taxon>
    </lineage>
</organism>
<reference evidence="3 4" key="1">
    <citation type="journal article" date="2018" name="BMC Genomics">
        <title>Comparative genome analyses reveal sequence features reflecting distinct modes of host-adaptation between dicot and monocot powdery mildew.</title>
        <authorList>
            <person name="Wu Y."/>
            <person name="Ma X."/>
            <person name="Pan Z."/>
            <person name="Kale S.D."/>
            <person name="Song Y."/>
            <person name="King H."/>
            <person name="Zhang Q."/>
            <person name="Presley C."/>
            <person name="Deng X."/>
            <person name="Wei C.I."/>
            <person name="Xiao S."/>
        </authorList>
    </citation>
    <scope>NUCLEOTIDE SEQUENCE [LARGE SCALE GENOMIC DNA]</scope>
    <source>
        <strain evidence="3">UMSG3</strain>
    </source>
</reference>
<accession>A0A420HAV3</accession>
<dbReference type="Proteomes" id="UP000283383">
    <property type="component" value="Unassembled WGS sequence"/>
</dbReference>
<comment type="caution">
    <text evidence="3">The sequence shown here is derived from an EMBL/GenBank/DDBJ whole genome shotgun (WGS) entry which is preliminary data.</text>
</comment>
<dbReference type="GO" id="GO:0030036">
    <property type="term" value="P:actin cytoskeleton organization"/>
    <property type="evidence" value="ECO:0007669"/>
    <property type="project" value="InterPro"/>
</dbReference>
<dbReference type="Gene3D" id="1.25.10.10">
    <property type="entry name" value="Leucine-rich Repeat Variant"/>
    <property type="match status" value="1"/>
</dbReference>
<protein>
    <submittedName>
        <fullName evidence="3">Putative gtpase binding protein rid1</fullName>
    </submittedName>
</protein>
<evidence type="ECO:0000259" key="2">
    <source>
        <dbReference type="SMART" id="SM01140"/>
    </source>
</evidence>
<dbReference type="InterPro" id="IPR011989">
    <property type="entry name" value="ARM-like"/>
</dbReference>
<gene>
    <name evidence="3" type="ORF">GcM3_208011</name>
</gene>
<dbReference type="GO" id="GO:0003779">
    <property type="term" value="F:actin binding"/>
    <property type="evidence" value="ECO:0007669"/>
    <property type="project" value="InterPro"/>
</dbReference>
<name>A0A420HAV3_9PEZI</name>
<dbReference type="InterPro" id="IPR010473">
    <property type="entry name" value="GTPase-bd"/>
</dbReference>
<dbReference type="SUPFAM" id="SSF48371">
    <property type="entry name" value="ARM repeat"/>
    <property type="match status" value="1"/>
</dbReference>
<evidence type="ECO:0000313" key="3">
    <source>
        <dbReference type="EMBL" id="RKF54533.1"/>
    </source>
</evidence>
<feature type="compositionally biased region" description="Polar residues" evidence="1">
    <location>
        <begin position="376"/>
        <end position="385"/>
    </location>
</feature>
<proteinExistence type="predicted"/>
<feature type="region of interest" description="Disordered" evidence="1">
    <location>
        <begin position="376"/>
        <end position="404"/>
    </location>
</feature>
<dbReference type="AlphaFoldDB" id="A0A420HAV3"/>
<feature type="region of interest" description="Disordered" evidence="1">
    <location>
        <begin position="213"/>
        <end position="235"/>
    </location>
</feature>
<dbReference type="SMART" id="SM01140">
    <property type="entry name" value="Drf_GBD"/>
    <property type="match status" value="1"/>
</dbReference>
<sequence length="849" mass="96112">MAPQESTIGTRHHRRIKSSVLSNISFIHKRTSSTTSVKTGNSNNNFTAYPNFVAIPCNPIDYSSSKALEERHFNKREPQQLSRSGFEPGSRSLKKKSVSSLSSKSSEKIKNCTEASRVSDYKHSKLTKSKTSSNIATLLSRPKSLINLRKEAAEHCSRVERNKENEVPNNYPVKLHTPIYAQFSSEQYNIRLENEINLYTPKEYTPKKQRNFFENGKRPTLGKRGEALPRPRSNYLPSSFSIQDISRRVSGGSRHSVELIRRVSGKKHNTEKKSAIPPPKPDHLERPLQSRGQRVLAAVSSSFGIRADLEADGRNEKPLNEDNIDVEFEAMLDRRNIPDHQRGKMRSLAMSMKKDFIRQDWAEIVALKNSKLEMNSNDNDHSITSVGADKETETRSKRPRSRTFTLSRSIGKDFNISSKKTKPEITLGKNLRKKSNESLNGSRKIFNGAGAVSAQNIIAKAKGQTPDDFVSYMKRVPKPEQVEVGRLHKLRLLLRNETVAWTDNFIGQGGMEEIVGLLERTMAVEWREEHEDALLHEVLLCLKGLSTTELALKHLDKMQVTLFPALLRMLFDKEKKGPSEFTTRNIITSLIFTYLKSAPFSEREKRAKMVLSYFRNPEPSESQRPIGFVLEMRKPRPYQVWCKEVVNVTKEVFWIFLHNLNVISLPRPGNNVKDPLSNSSQVSSSANLRESEETLNHTHFYMLKHFPQERAPIAAAPYVGGVEWDATNYLASHLDLVNGILACLPNTSERNSLRGEMLASGWEKCMGGTLRLCKEKFYSSVHAGLSCWVAAAADDGWDTQFVRCGPRTDNEKKIPPKKTLAEQNPAAPKIALNFIGNNVSVEENNKNWI</sequence>
<keyword evidence="4" id="KW-1185">Reference proteome</keyword>